<sequence length="684" mass="72920">MARTRTLLTAGAFALVTALLPTITTVGAAAADRDGPGPVAVSESRGQLTVTVPPGHGGPGYRLLIDEKTLGVRTVRAGRTVLATNPAGGFAFGDQHATSVTTWSYAAGTLRIAAASTAPADTVAVAITPTADRYDLTWSVAGAPAGARTVSYQLSSAGHWYGGGETSEGAAQPYPLDAGQVSEPDFSPASYLMMEPYWYTSSSVGNYVRTASPMDVQINKSASGLGDFTIKSTDSYASTVFVESTPSAVYQDYVEVVGKPSKSDATPAEIAQPLWNSWAQFYTAIDQNKVLDWAGKLHAAGLGGHTIQLDDKWESNYGNLTFDPKTFPNPKAMSDQIHSMGYHFGLWTTLWINLDSANYAYAKDHGYLLAAAADSTKPCTVTWWNGTAGIIDLGKPAARDWYTGNLHQLMSTYGVDGFKFDTRFFDDSCAPAAGVQAGDYQRLGAEMADGFDLQGAGVRVHWGNQKYGFVIRAVDAGTSFPELRTTLRRSMAISTDGYPFVETDMIGGSLGEPAPTKQVLVRWAQAASLMPLMYSSTSPLGVVDHTTGKPVTYDPETVQLYKNAIARHGRLSDYLQAQARKSVADGTPIIRPVFFDFAADQRFYTTDDEWMLGPSVLAAPVLSDSPTRTIDLPAGAWFDTVTHRVITGPRTLSAYPAPLGVTPAFVRLGAPGAATAIAALSHQS</sequence>
<keyword evidence="5" id="KW-0732">Signal</keyword>
<evidence type="ECO:0000256" key="3">
    <source>
        <dbReference type="ARBA" id="ARBA00023295"/>
    </source>
</evidence>
<comment type="similarity">
    <text evidence="1 4">Belongs to the glycosyl hydrolase 31 family.</text>
</comment>
<evidence type="ECO:0000259" key="7">
    <source>
        <dbReference type="Pfam" id="PF21365"/>
    </source>
</evidence>
<dbReference type="Gene3D" id="3.20.20.80">
    <property type="entry name" value="Glycosidases"/>
    <property type="match status" value="1"/>
</dbReference>
<dbReference type="GO" id="GO:0016787">
    <property type="term" value="F:hydrolase activity"/>
    <property type="evidence" value="ECO:0007669"/>
    <property type="project" value="UniProtKB-KW"/>
</dbReference>
<dbReference type="CDD" id="cd06592">
    <property type="entry name" value="GH31_NET37"/>
    <property type="match status" value="1"/>
</dbReference>
<feature type="domain" description="Glycosyl hydrolase family 31 C-terminal" evidence="7">
    <location>
        <begin position="586"/>
        <end position="670"/>
    </location>
</feature>
<evidence type="ECO:0000256" key="2">
    <source>
        <dbReference type="ARBA" id="ARBA00022801"/>
    </source>
</evidence>
<evidence type="ECO:0000256" key="5">
    <source>
        <dbReference type="SAM" id="SignalP"/>
    </source>
</evidence>
<keyword evidence="9" id="KW-1185">Reference proteome</keyword>
<feature type="domain" description="Glycoside hydrolase family 31 TIM barrel" evidence="6">
    <location>
        <begin position="278"/>
        <end position="422"/>
    </location>
</feature>
<dbReference type="RefSeq" id="WP_344313319.1">
    <property type="nucleotide sequence ID" value="NZ_BAAANY010000021.1"/>
</dbReference>
<proteinExistence type="inferred from homology"/>
<comment type="caution">
    <text evidence="8">The sequence shown here is derived from an EMBL/GenBank/DDBJ whole genome shotgun (WGS) entry which is preliminary data.</text>
</comment>
<accession>A0ABP4U5K6</accession>
<dbReference type="PANTHER" id="PTHR43053:SF4">
    <property type="entry name" value="MYOGENESIS-REGULATING GLYCOSIDASE"/>
    <property type="match status" value="1"/>
</dbReference>
<dbReference type="InterPro" id="IPR050985">
    <property type="entry name" value="Alpha-glycosidase_related"/>
</dbReference>
<evidence type="ECO:0000256" key="1">
    <source>
        <dbReference type="ARBA" id="ARBA00007806"/>
    </source>
</evidence>
<feature type="signal peptide" evidence="5">
    <location>
        <begin position="1"/>
        <end position="28"/>
    </location>
</feature>
<name>A0ABP4U5K6_9ACTN</name>
<dbReference type="InterPro" id="IPR017853">
    <property type="entry name" value="GH"/>
</dbReference>
<evidence type="ECO:0000313" key="8">
    <source>
        <dbReference type="EMBL" id="GAA1698829.1"/>
    </source>
</evidence>
<gene>
    <name evidence="8" type="ORF">GCM10009765_55310</name>
</gene>
<dbReference type="Pfam" id="PF21365">
    <property type="entry name" value="Glyco_hydro_31_3rd"/>
    <property type="match status" value="1"/>
</dbReference>
<feature type="domain" description="Glycoside hydrolase family 31 TIM barrel" evidence="6">
    <location>
        <begin position="463"/>
        <end position="575"/>
    </location>
</feature>
<keyword evidence="3 4" id="KW-0326">Glycosidase</keyword>
<dbReference type="Gene3D" id="2.60.40.1180">
    <property type="entry name" value="Golgi alpha-mannosidase II"/>
    <property type="match status" value="1"/>
</dbReference>
<dbReference type="Proteomes" id="UP001500618">
    <property type="component" value="Unassembled WGS sequence"/>
</dbReference>
<organism evidence="8 9">
    <name type="scientific">Fodinicola feengrottensis</name>
    <dbReference type="NCBI Taxonomy" id="435914"/>
    <lineage>
        <taxon>Bacteria</taxon>
        <taxon>Bacillati</taxon>
        <taxon>Actinomycetota</taxon>
        <taxon>Actinomycetes</taxon>
        <taxon>Mycobacteriales</taxon>
        <taxon>Fodinicola</taxon>
    </lineage>
</organism>
<reference evidence="9" key="1">
    <citation type="journal article" date="2019" name="Int. J. Syst. Evol. Microbiol.">
        <title>The Global Catalogue of Microorganisms (GCM) 10K type strain sequencing project: providing services to taxonomists for standard genome sequencing and annotation.</title>
        <authorList>
            <consortium name="The Broad Institute Genomics Platform"/>
            <consortium name="The Broad Institute Genome Sequencing Center for Infectious Disease"/>
            <person name="Wu L."/>
            <person name="Ma J."/>
        </authorList>
    </citation>
    <scope>NUCLEOTIDE SEQUENCE [LARGE SCALE GENOMIC DNA]</scope>
    <source>
        <strain evidence="9">JCM 14718</strain>
    </source>
</reference>
<dbReference type="SUPFAM" id="SSF51445">
    <property type="entry name" value="(Trans)glycosidases"/>
    <property type="match status" value="1"/>
</dbReference>
<dbReference type="Pfam" id="PF01055">
    <property type="entry name" value="Glyco_hydro_31_2nd"/>
    <property type="match status" value="2"/>
</dbReference>
<dbReference type="InterPro" id="IPR000322">
    <property type="entry name" value="Glyco_hydro_31_TIM"/>
</dbReference>
<dbReference type="EMBL" id="BAAANY010000021">
    <property type="protein sequence ID" value="GAA1698829.1"/>
    <property type="molecule type" value="Genomic_DNA"/>
</dbReference>
<dbReference type="InterPro" id="IPR013780">
    <property type="entry name" value="Glyco_hydro_b"/>
</dbReference>
<dbReference type="InterPro" id="IPR048395">
    <property type="entry name" value="Glyco_hydro_31_C"/>
</dbReference>
<keyword evidence="2 4" id="KW-0378">Hydrolase</keyword>
<dbReference type="PANTHER" id="PTHR43053">
    <property type="entry name" value="GLYCOSIDASE FAMILY 31"/>
    <property type="match status" value="1"/>
</dbReference>
<evidence type="ECO:0000259" key="6">
    <source>
        <dbReference type="Pfam" id="PF01055"/>
    </source>
</evidence>
<evidence type="ECO:0000256" key="4">
    <source>
        <dbReference type="RuleBase" id="RU361185"/>
    </source>
</evidence>
<feature type="chain" id="PRO_5045196690" evidence="5">
    <location>
        <begin position="29"/>
        <end position="684"/>
    </location>
</feature>
<dbReference type="SUPFAM" id="SSF51011">
    <property type="entry name" value="Glycosyl hydrolase domain"/>
    <property type="match status" value="1"/>
</dbReference>
<protein>
    <submittedName>
        <fullName evidence="8">Glycoside hydrolase family 31 protein</fullName>
    </submittedName>
</protein>
<evidence type="ECO:0000313" key="9">
    <source>
        <dbReference type="Proteomes" id="UP001500618"/>
    </source>
</evidence>